<proteinExistence type="predicted"/>
<protein>
    <submittedName>
        <fullName evidence="1">Uncharacterized protein</fullName>
    </submittedName>
</protein>
<keyword evidence="2" id="KW-1185">Reference proteome</keyword>
<dbReference type="AlphaFoldDB" id="A0A9W8CAB6"/>
<gene>
    <name evidence="1" type="ORF">IRJ41_016674</name>
</gene>
<sequence>KLDAQKFNPPYNLPIVIHSTSCLSDHSLPTPFCQTVGTLQGYKINSCNRTGKSSRDSNGTRNLRTQIPVQCQDDPYPSNAVVVIGKTSYPLRVRTPDMTGYYKYVSRAGVINTENINADNAIEPHYGWKRNRHQPLERGEL</sequence>
<evidence type="ECO:0000313" key="1">
    <source>
        <dbReference type="EMBL" id="KAI7813356.1"/>
    </source>
</evidence>
<name>A0A9W8CAB6_TRIRA</name>
<comment type="caution">
    <text evidence="1">The sequence shown here is derived from an EMBL/GenBank/DDBJ whole genome shotgun (WGS) entry which is preliminary data.</text>
</comment>
<dbReference type="EMBL" id="JAFHDT010000002">
    <property type="protein sequence ID" value="KAI7813356.1"/>
    <property type="molecule type" value="Genomic_DNA"/>
</dbReference>
<dbReference type="Proteomes" id="UP001059041">
    <property type="component" value="Linkage Group LG2"/>
</dbReference>
<feature type="non-terminal residue" evidence="1">
    <location>
        <position position="141"/>
    </location>
</feature>
<evidence type="ECO:0000313" key="2">
    <source>
        <dbReference type="Proteomes" id="UP001059041"/>
    </source>
</evidence>
<accession>A0A9W8CAB6</accession>
<reference evidence="1" key="1">
    <citation type="submission" date="2021-02" db="EMBL/GenBank/DDBJ databases">
        <title>Comparative genomics reveals that relaxation of natural selection precedes convergent phenotypic evolution of cavefish.</title>
        <authorList>
            <person name="Peng Z."/>
        </authorList>
    </citation>
    <scope>NUCLEOTIDE SEQUENCE</scope>
    <source>
        <tissue evidence="1">Muscle</tissue>
    </source>
</reference>
<organism evidence="1 2">
    <name type="scientific">Triplophysa rosa</name>
    <name type="common">Cave loach</name>
    <dbReference type="NCBI Taxonomy" id="992332"/>
    <lineage>
        <taxon>Eukaryota</taxon>
        <taxon>Metazoa</taxon>
        <taxon>Chordata</taxon>
        <taxon>Craniata</taxon>
        <taxon>Vertebrata</taxon>
        <taxon>Euteleostomi</taxon>
        <taxon>Actinopterygii</taxon>
        <taxon>Neopterygii</taxon>
        <taxon>Teleostei</taxon>
        <taxon>Ostariophysi</taxon>
        <taxon>Cypriniformes</taxon>
        <taxon>Nemacheilidae</taxon>
        <taxon>Triplophysa</taxon>
    </lineage>
</organism>